<keyword evidence="1" id="KW-0472">Membrane</keyword>
<dbReference type="Proteomes" id="UP000477543">
    <property type="component" value="Unassembled WGS sequence"/>
</dbReference>
<dbReference type="InterPro" id="IPR027417">
    <property type="entry name" value="P-loop_NTPase"/>
</dbReference>
<dbReference type="PANTHER" id="PTHR32309">
    <property type="entry name" value="TYROSINE-PROTEIN KINASE"/>
    <property type="match status" value="1"/>
</dbReference>
<evidence type="ECO:0000256" key="1">
    <source>
        <dbReference type="SAM" id="Phobius"/>
    </source>
</evidence>
<feature type="transmembrane region" description="Helical" evidence="1">
    <location>
        <begin position="243"/>
        <end position="265"/>
    </location>
</feature>
<sequence length="518" mass="55479">MSIDNVQGNIFLRRALSRKWHLVVWLTVLGLVLGTASFFLTPRTYTSTATVFLNQLVGNPFSPTTPTSRTEQLAALTTESGVVLTDEVIQGAIASSELSNYTPQMLRSATKATVPSNSQVMDISFSSSSPTEARQGAQALTESFLTFRTNRAQQVVDSQETLLASREQAVSALLDTANKAYDVAKNANAAQASLIDLDQQVRLYAQELASVKVERTTNANSSLDPGSIIGPANEPASPDGINALLIAFMLLVLGAGAGLLCALVAEHADSRIRDTQDLQRHGLPRALGVLAGPMTQGQLKEAALEQYLALVPVLSRLMQMPGSIALVGRQNSEEVHAIAVGVSIAFALRGKRVCLVSTSTLSRNYAARPGLSDVLAREISLTDSLQVTDYRLGSVALLPVGTQEESLSVLVQPTVLNELTQELQGDFDLVLYVACETDTVLASTVASCSDQTLMVIPTDKTRAPELSLATDYLSQRGAQIAGCLMYSAPWVLASEKELVEGFESHARFRLHERSSNAS</sequence>
<dbReference type="Gene3D" id="3.40.50.300">
    <property type="entry name" value="P-loop containing nucleotide triphosphate hydrolases"/>
    <property type="match status" value="1"/>
</dbReference>
<evidence type="ECO:0000313" key="2">
    <source>
        <dbReference type="EMBL" id="NAZ16792.1"/>
    </source>
</evidence>
<dbReference type="InterPro" id="IPR050445">
    <property type="entry name" value="Bact_polysacc_biosynth/exp"/>
</dbReference>
<protein>
    <recommendedName>
        <fullName evidence="4">Polysaccharide chain length determinant N-terminal domain-containing protein</fullName>
    </recommendedName>
</protein>
<dbReference type="PANTHER" id="PTHR32309:SF13">
    <property type="entry name" value="FERRIC ENTEROBACTIN TRANSPORT PROTEIN FEPE"/>
    <property type="match status" value="1"/>
</dbReference>
<dbReference type="EMBL" id="WYDN01000010">
    <property type="protein sequence ID" value="NAZ16792.1"/>
    <property type="molecule type" value="Genomic_DNA"/>
</dbReference>
<feature type="transmembrane region" description="Helical" evidence="1">
    <location>
        <begin position="20"/>
        <end position="40"/>
    </location>
</feature>
<evidence type="ECO:0008006" key="4">
    <source>
        <dbReference type="Google" id="ProtNLM"/>
    </source>
</evidence>
<dbReference type="SUPFAM" id="SSF52540">
    <property type="entry name" value="P-loop containing nucleoside triphosphate hydrolases"/>
    <property type="match status" value="1"/>
</dbReference>
<keyword evidence="1" id="KW-1133">Transmembrane helix</keyword>
<organism evidence="2 3">
    <name type="scientific">Glutamicibacter soli</name>
    <dbReference type="NCBI Taxonomy" id="453836"/>
    <lineage>
        <taxon>Bacteria</taxon>
        <taxon>Bacillati</taxon>
        <taxon>Actinomycetota</taxon>
        <taxon>Actinomycetes</taxon>
        <taxon>Micrococcales</taxon>
        <taxon>Micrococcaceae</taxon>
        <taxon>Glutamicibacter</taxon>
    </lineage>
</organism>
<proteinExistence type="predicted"/>
<keyword evidence="1" id="KW-0812">Transmembrane</keyword>
<evidence type="ECO:0000313" key="3">
    <source>
        <dbReference type="Proteomes" id="UP000477543"/>
    </source>
</evidence>
<reference evidence="2 3" key="1">
    <citation type="submission" date="2020-01" db="EMBL/GenBank/DDBJ databases">
        <title>Glutamicibacter soli M275.</title>
        <authorList>
            <person name="Meng X."/>
        </authorList>
    </citation>
    <scope>NUCLEOTIDE SEQUENCE [LARGE SCALE GENOMIC DNA]</scope>
    <source>
        <strain evidence="2 3">M275</strain>
    </source>
</reference>
<dbReference type="RefSeq" id="WP_161449420.1">
    <property type="nucleotide sequence ID" value="NZ_WYDN01000010.1"/>
</dbReference>
<gene>
    <name evidence="2" type="ORF">GT020_12085</name>
</gene>
<dbReference type="AlphaFoldDB" id="A0A6L9G4I0"/>
<dbReference type="GO" id="GO:0005886">
    <property type="term" value="C:plasma membrane"/>
    <property type="evidence" value="ECO:0007669"/>
    <property type="project" value="TreeGrafter"/>
</dbReference>
<dbReference type="GO" id="GO:0004713">
    <property type="term" value="F:protein tyrosine kinase activity"/>
    <property type="evidence" value="ECO:0007669"/>
    <property type="project" value="TreeGrafter"/>
</dbReference>
<comment type="caution">
    <text evidence="2">The sequence shown here is derived from an EMBL/GenBank/DDBJ whole genome shotgun (WGS) entry which is preliminary data.</text>
</comment>
<accession>A0A6L9G4I0</accession>
<name>A0A6L9G4I0_9MICC</name>